<gene>
    <name evidence="2" type="ORF">DFR69_114146</name>
</gene>
<evidence type="ECO:0000313" key="2">
    <source>
        <dbReference type="EMBL" id="PWV70179.1"/>
    </source>
</evidence>
<dbReference type="RefSeq" id="WP_167456448.1">
    <property type="nucleotide sequence ID" value="NZ_JARWQV010000121.1"/>
</dbReference>
<organism evidence="2 3">
    <name type="scientific">Nocardia neocaledoniensis</name>
    <dbReference type="NCBI Taxonomy" id="236511"/>
    <lineage>
        <taxon>Bacteria</taxon>
        <taxon>Bacillati</taxon>
        <taxon>Actinomycetota</taxon>
        <taxon>Actinomycetes</taxon>
        <taxon>Mycobacteriales</taxon>
        <taxon>Nocardiaceae</taxon>
        <taxon>Nocardia</taxon>
    </lineage>
</organism>
<keyword evidence="3" id="KW-1185">Reference proteome</keyword>
<reference evidence="2 3" key="1">
    <citation type="submission" date="2018-05" db="EMBL/GenBank/DDBJ databases">
        <title>Genomic Encyclopedia of Type Strains, Phase IV (KMG-IV): sequencing the most valuable type-strain genomes for metagenomic binning, comparative biology and taxonomic classification.</title>
        <authorList>
            <person name="Goeker M."/>
        </authorList>
    </citation>
    <scope>NUCLEOTIDE SEQUENCE [LARGE SCALE GENOMIC DNA]</scope>
    <source>
        <strain evidence="2 3">DSM 44717</strain>
    </source>
</reference>
<sequence>MAGDEDPRAKWRRLPPEPERLVEETTVETRSAEAGVPAVDLTEDFVRKYGL</sequence>
<name>A0A317N5D4_9NOCA</name>
<dbReference type="AlphaFoldDB" id="A0A317N5D4"/>
<dbReference type="Proteomes" id="UP000246410">
    <property type="component" value="Unassembled WGS sequence"/>
</dbReference>
<evidence type="ECO:0000313" key="3">
    <source>
        <dbReference type="Proteomes" id="UP000246410"/>
    </source>
</evidence>
<accession>A0A317N5D4</accession>
<feature type="region of interest" description="Disordered" evidence="1">
    <location>
        <begin position="1"/>
        <end position="33"/>
    </location>
</feature>
<feature type="compositionally biased region" description="Basic and acidic residues" evidence="1">
    <location>
        <begin position="1"/>
        <end position="23"/>
    </location>
</feature>
<comment type="caution">
    <text evidence="2">The sequence shown here is derived from an EMBL/GenBank/DDBJ whole genome shotgun (WGS) entry which is preliminary data.</text>
</comment>
<protein>
    <submittedName>
        <fullName evidence="2">Uncharacterized protein</fullName>
    </submittedName>
</protein>
<dbReference type="EMBL" id="QGTL01000014">
    <property type="protein sequence ID" value="PWV70179.1"/>
    <property type="molecule type" value="Genomic_DNA"/>
</dbReference>
<evidence type="ECO:0000256" key="1">
    <source>
        <dbReference type="SAM" id="MobiDB-lite"/>
    </source>
</evidence>
<proteinExistence type="predicted"/>